<keyword evidence="2" id="KW-1185">Reference proteome</keyword>
<protein>
    <submittedName>
        <fullName evidence="1">Uncharacterized protein</fullName>
    </submittedName>
</protein>
<dbReference type="Gene3D" id="3.80.10.10">
    <property type="entry name" value="Ribonuclease Inhibitor"/>
    <property type="match status" value="1"/>
</dbReference>
<reference evidence="1 2" key="1">
    <citation type="submission" date="2015-12" db="EMBL/GenBank/DDBJ databases">
        <title>The genome of Folsomia candida.</title>
        <authorList>
            <person name="Faddeeva A."/>
            <person name="Derks M.F."/>
            <person name="Anvar Y."/>
            <person name="Smit S."/>
            <person name="Van Straalen N."/>
            <person name="Roelofs D."/>
        </authorList>
    </citation>
    <scope>NUCLEOTIDE SEQUENCE [LARGE SCALE GENOMIC DNA]</scope>
    <source>
        <strain evidence="1 2">VU population</strain>
        <tissue evidence="1">Whole body</tissue>
    </source>
</reference>
<evidence type="ECO:0000313" key="2">
    <source>
        <dbReference type="Proteomes" id="UP000198287"/>
    </source>
</evidence>
<gene>
    <name evidence="1" type="ORF">Fcan01_19441</name>
</gene>
<sequence>MMQAESELSTQEMDDTTNALMMISLDDTTQNEIGDLIIDETNVATSALMNPLYSVRPVYTLWADLGAPFLGKQTKLIFSEVMTCGMLTPKGFGLATFHPKLAQNVKIVSPLWPCELPEFLPQNFTAARPKIAPHLEELEVNIDSSFLPELHKMWRSKSHRFTNLRKITITVSLSYDENAGTILTASYPAMENVKTISIKMTNQFDNKQDEMAASICQKLLNATPNLQEVEMEASFYLDFAPSKKLTKLTYTFVQFFEHDFMEEPVLIEIDKISEMLECCRESSLTELTLRHVGEGIIDYEEDENDMQQTLSLPSFPKLTRLSISSMDFYHLGDYLSTAHLPNLTHVSLAINFKQFVSLSDIFAHIRHPHVGVTSLHLDAAHDGDEDHVGIGTEILRLFPAVKTLQLKLTVSAFVQVEGDVAIRILKRTLRNFAPWELTSALVEMKYVRSSDFVMGTMQGLKRWKGLAHTEVRLCGIDRLPFVLGDDVKEVLLASRSVKSIKMLGLLMEAEKDEFQRFIEENGLQISLSE</sequence>
<organism evidence="1 2">
    <name type="scientific">Folsomia candida</name>
    <name type="common">Springtail</name>
    <dbReference type="NCBI Taxonomy" id="158441"/>
    <lineage>
        <taxon>Eukaryota</taxon>
        <taxon>Metazoa</taxon>
        <taxon>Ecdysozoa</taxon>
        <taxon>Arthropoda</taxon>
        <taxon>Hexapoda</taxon>
        <taxon>Collembola</taxon>
        <taxon>Entomobryomorpha</taxon>
        <taxon>Isotomoidea</taxon>
        <taxon>Isotomidae</taxon>
        <taxon>Proisotominae</taxon>
        <taxon>Folsomia</taxon>
    </lineage>
</organism>
<dbReference type="AlphaFoldDB" id="A0A226DJS5"/>
<proteinExistence type="predicted"/>
<name>A0A226DJS5_FOLCA</name>
<dbReference type="InterPro" id="IPR032675">
    <property type="entry name" value="LRR_dom_sf"/>
</dbReference>
<dbReference type="Proteomes" id="UP000198287">
    <property type="component" value="Unassembled WGS sequence"/>
</dbReference>
<accession>A0A226DJS5</accession>
<evidence type="ECO:0000313" key="1">
    <source>
        <dbReference type="EMBL" id="OXA45449.1"/>
    </source>
</evidence>
<comment type="caution">
    <text evidence="1">The sequence shown here is derived from an EMBL/GenBank/DDBJ whole genome shotgun (WGS) entry which is preliminary data.</text>
</comment>
<dbReference type="SUPFAM" id="SSF52047">
    <property type="entry name" value="RNI-like"/>
    <property type="match status" value="1"/>
</dbReference>
<dbReference type="EMBL" id="LNIX01000017">
    <property type="protein sequence ID" value="OXA45449.1"/>
    <property type="molecule type" value="Genomic_DNA"/>
</dbReference>